<evidence type="ECO:0000313" key="1">
    <source>
        <dbReference type="EMBL" id="ECB6025147.1"/>
    </source>
</evidence>
<gene>
    <name evidence="2" type="ORF">E0T08_11445</name>
    <name evidence="1" type="ORF">EZX27_03140</name>
</gene>
<organism evidence="1">
    <name type="scientific">Salmonella enterica subsp. enterica serovar Agona</name>
    <dbReference type="NCBI Taxonomy" id="58095"/>
    <lineage>
        <taxon>Bacteria</taxon>
        <taxon>Pseudomonadati</taxon>
        <taxon>Pseudomonadota</taxon>
        <taxon>Gammaproteobacteria</taxon>
        <taxon>Enterobacterales</taxon>
        <taxon>Enterobacteriaceae</taxon>
        <taxon>Salmonella</taxon>
    </lineage>
</organism>
<dbReference type="EMBL" id="AAHYCG010000001">
    <property type="protein sequence ID" value="ECB6025147.1"/>
    <property type="molecule type" value="Genomic_DNA"/>
</dbReference>
<evidence type="ECO:0000313" key="2">
    <source>
        <dbReference type="EMBL" id="ECB6380059.1"/>
    </source>
</evidence>
<dbReference type="EMBL" id="AAHYFF010000012">
    <property type="protein sequence ID" value="ECB6380059.1"/>
    <property type="molecule type" value="Genomic_DNA"/>
</dbReference>
<proteinExistence type="predicted"/>
<name>A0A4U7S140_SALET</name>
<sequence>MKKLKRCFRISSCLKSNITVGLCRSGMADKAAFCNIPRSITGNDQQNSVELPVPPVSFSK</sequence>
<dbReference type="AlphaFoldDB" id="A0A4U7S140"/>
<protein>
    <submittedName>
        <fullName evidence="1">Uncharacterized protein</fullName>
    </submittedName>
</protein>
<accession>A0A4U7S140</accession>
<comment type="caution">
    <text evidence="1">The sequence shown here is derived from an EMBL/GenBank/DDBJ whole genome shotgun (WGS) entry which is preliminary data.</text>
</comment>
<reference evidence="1" key="1">
    <citation type="submission" date="2019-02" db="EMBL/GenBank/DDBJ databases">
        <authorList>
            <person name="Ashton P.M."/>
            <person name="Dallman T."/>
            <person name="Nair S."/>
            <person name="De Pinna E."/>
            <person name="Peters T."/>
            <person name="Grant K."/>
        </authorList>
    </citation>
    <scope>NUCLEOTIDE SEQUENCE</scope>
    <source>
        <strain evidence="2">365830</strain>
        <strain evidence="1">689000</strain>
    </source>
</reference>